<accession>B8A3M5</accession>
<sequence length="33" mass="3549">MGSLKLKQNIALFGATSRTLWNIGSAIVALNLF</sequence>
<dbReference type="AlphaFoldDB" id="B8A3M5"/>
<name>B8A3M5_MAIZE</name>
<evidence type="ECO:0000313" key="1">
    <source>
        <dbReference type="EMBL" id="ACL54774.1"/>
    </source>
</evidence>
<proteinExistence type="evidence at transcript level"/>
<protein>
    <submittedName>
        <fullName evidence="1">Uncharacterized protein</fullName>
    </submittedName>
</protein>
<reference evidence="1" key="1">
    <citation type="journal article" date="2009" name="PLoS Genet.">
        <title>Sequencing, mapping, and analysis of 27,455 maize full-length cDNAs.</title>
        <authorList>
            <person name="Soderlund C."/>
            <person name="Descour A."/>
            <person name="Kudrna D."/>
            <person name="Bomhoff M."/>
            <person name="Boyd L."/>
            <person name="Currie J."/>
            <person name="Angelova A."/>
            <person name="Collura K."/>
            <person name="Wissotski M."/>
            <person name="Ashley E."/>
            <person name="Morrow D."/>
            <person name="Fernandes J."/>
            <person name="Walbot V."/>
            <person name="Yu Y."/>
        </authorList>
    </citation>
    <scope>NUCLEOTIDE SEQUENCE</scope>
    <source>
        <strain evidence="1">B73</strain>
    </source>
</reference>
<dbReference type="EMBL" id="BT056167">
    <property type="protein sequence ID" value="ACL54774.1"/>
    <property type="molecule type" value="mRNA"/>
</dbReference>
<organism evidence="1">
    <name type="scientific">Zea mays</name>
    <name type="common">Maize</name>
    <dbReference type="NCBI Taxonomy" id="4577"/>
    <lineage>
        <taxon>Eukaryota</taxon>
        <taxon>Viridiplantae</taxon>
        <taxon>Streptophyta</taxon>
        <taxon>Embryophyta</taxon>
        <taxon>Tracheophyta</taxon>
        <taxon>Spermatophyta</taxon>
        <taxon>Magnoliopsida</taxon>
        <taxon>Liliopsida</taxon>
        <taxon>Poales</taxon>
        <taxon>Poaceae</taxon>
        <taxon>PACMAD clade</taxon>
        <taxon>Panicoideae</taxon>
        <taxon>Andropogonodae</taxon>
        <taxon>Andropogoneae</taxon>
        <taxon>Tripsacinae</taxon>
        <taxon>Zea</taxon>
    </lineage>
</organism>
<reference evidence="1" key="2">
    <citation type="submission" date="2012-06" db="EMBL/GenBank/DDBJ databases">
        <authorList>
            <person name="Yu Y."/>
            <person name="Currie J."/>
            <person name="Lomeli R."/>
            <person name="Angelova A."/>
            <person name="Collura K."/>
            <person name="Wissotski M."/>
            <person name="Campos D."/>
            <person name="Kudrna D."/>
            <person name="Golser W."/>
            <person name="Ashely E."/>
            <person name="Descour A."/>
            <person name="Fernandes J."/>
            <person name="Soderlund C."/>
            <person name="Walbot V."/>
        </authorList>
    </citation>
    <scope>NUCLEOTIDE SEQUENCE</scope>
    <source>
        <strain evidence="1">B73</strain>
    </source>
</reference>